<evidence type="ECO:0000313" key="2">
    <source>
        <dbReference type="EMBL" id="MCY8318667.1"/>
    </source>
</evidence>
<accession>A0AAP3FWJ0</accession>
<sequence length="105" mass="12260">MIEMKVSDPVFRFLGGHFHQDIESPKDALNEYLNEASQKLKERDLIALTEFVNSDYSEANKNEFIEEAADGIYFPEDDLTPVEWLKQVTEQIRKHLKTTQQMVPE</sequence>
<evidence type="ECO:0000259" key="1">
    <source>
        <dbReference type="Pfam" id="PF18593"/>
    </source>
</evidence>
<dbReference type="InterPro" id="IPR041129">
    <property type="entry name" value="CdiI_2"/>
</dbReference>
<gene>
    <name evidence="2" type="ORF">MOC71_18520</name>
</gene>
<organism evidence="2 3">
    <name type="scientific">Bacillus vallismortis</name>
    <dbReference type="NCBI Taxonomy" id="72361"/>
    <lineage>
        <taxon>Bacteria</taxon>
        <taxon>Bacillati</taxon>
        <taxon>Bacillota</taxon>
        <taxon>Bacilli</taxon>
        <taxon>Bacillales</taxon>
        <taxon>Bacillaceae</taxon>
        <taxon>Bacillus</taxon>
    </lineage>
</organism>
<comment type="caution">
    <text evidence="2">The sequence shown here is derived from an EMBL/GenBank/DDBJ whole genome shotgun (WGS) entry which is preliminary data.</text>
</comment>
<reference evidence="2" key="1">
    <citation type="submission" date="2022-02" db="EMBL/GenBank/DDBJ databases">
        <title>Crop Bioprotection Bacillus Genome Sequencing.</title>
        <authorList>
            <person name="Dunlap C."/>
        </authorList>
    </citation>
    <scope>NUCLEOTIDE SEQUENCE</scope>
    <source>
        <strain evidence="2">98-1</strain>
    </source>
</reference>
<dbReference type="AlphaFoldDB" id="A0AAP3FWJ0"/>
<feature type="domain" description="CdiI immunity protein" evidence="1">
    <location>
        <begin position="12"/>
        <end position="92"/>
    </location>
</feature>
<dbReference type="EMBL" id="JALAOH010000077">
    <property type="protein sequence ID" value="MCY8318667.1"/>
    <property type="molecule type" value="Genomic_DNA"/>
</dbReference>
<protein>
    <submittedName>
        <fullName evidence="2">Contact-dependent growth inhibition system immunity protein</fullName>
    </submittedName>
</protein>
<dbReference type="RefSeq" id="WP_268544705.1">
    <property type="nucleotide sequence ID" value="NZ_JALAOH010000077.1"/>
</dbReference>
<proteinExistence type="predicted"/>
<name>A0AAP3FWJ0_BACVA</name>
<dbReference type="Pfam" id="PF18593">
    <property type="entry name" value="CdiI_2"/>
    <property type="match status" value="1"/>
</dbReference>
<dbReference type="Proteomes" id="UP001067121">
    <property type="component" value="Unassembled WGS sequence"/>
</dbReference>
<evidence type="ECO:0000313" key="3">
    <source>
        <dbReference type="Proteomes" id="UP001067121"/>
    </source>
</evidence>